<dbReference type="PANTHER" id="PTHR23321">
    <property type="entry name" value="RIBOSOMAL PROTEIN S15, BACTERIAL AND ORGANELLAR"/>
    <property type="match status" value="1"/>
</dbReference>
<name>A0A7H1B041_9GAMM</name>
<dbReference type="CDD" id="cd00353">
    <property type="entry name" value="Ribosomal_S15p_S13e"/>
    <property type="match status" value="1"/>
</dbReference>
<dbReference type="GO" id="GO:0019843">
    <property type="term" value="F:rRNA binding"/>
    <property type="evidence" value="ECO:0007669"/>
    <property type="project" value="UniProtKB-UniRule"/>
</dbReference>
<dbReference type="Gene3D" id="6.10.250.3130">
    <property type="match status" value="1"/>
</dbReference>
<proteinExistence type="inferred from homology"/>
<comment type="subunit">
    <text evidence="3">Part of the 30S ribosomal subunit. Forms a bridge to the 50S subunit in the 70S ribosome, contacting the 23S rRNA.</text>
</comment>
<dbReference type="PROSITE" id="PS00362">
    <property type="entry name" value="RIBOSOMAL_S15"/>
    <property type="match status" value="1"/>
</dbReference>
<dbReference type="HAMAP" id="MF_01343_B">
    <property type="entry name" value="Ribosomal_uS15_B"/>
    <property type="match status" value="1"/>
</dbReference>
<keyword evidence="3 5" id="KW-0699">rRNA-binding</keyword>
<dbReference type="SUPFAM" id="SSF47060">
    <property type="entry name" value="S15/NS1 RNA-binding domain"/>
    <property type="match status" value="1"/>
</dbReference>
<dbReference type="GO" id="GO:0003735">
    <property type="term" value="F:structural constituent of ribosome"/>
    <property type="evidence" value="ECO:0007669"/>
    <property type="project" value="InterPro"/>
</dbReference>
<evidence type="ECO:0000256" key="2">
    <source>
        <dbReference type="ARBA" id="ARBA00023274"/>
    </source>
</evidence>
<evidence type="ECO:0000256" key="4">
    <source>
        <dbReference type="RuleBase" id="RU003919"/>
    </source>
</evidence>
<gene>
    <name evidence="3 6" type="primary">rpsO</name>
    <name evidence="6" type="ORF">ICW73_01115</name>
</gene>
<comment type="function">
    <text evidence="3 5">One of the primary rRNA binding proteins, it binds directly to 16S rRNA where it helps nucleate assembly of the platform of the 30S subunit by binding and bridging several RNA helices of the 16S rRNA.</text>
</comment>
<dbReference type="InterPro" id="IPR000589">
    <property type="entry name" value="Ribosomal_uS15"/>
</dbReference>
<evidence type="ECO:0000313" key="7">
    <source>
        <dbReference type="Proteomes" id="UP000516346"/>
    </source>
</evidence>
<evidence type="ECO:0000313" key="6">
    <source>
        <dbReference type="EMBL" id="QNS02096.1"/>
    </source>
</evidence>
<comment type="function">
    <text evidence="3">Forms an intersubunit bridge (bridge B4) with the 23S rRNA of the 50S subunit in the ribosome.</text>
</comment>
<sequence length="89" mass="10626">MSFGLINTKKVIFQYSKSEKNTGKIEVQVALLTNQINYLQMHFSKHKKDYCSRRGLLNMVSKRRKLLNYLKKENISRYTKLIDSLNLRR</sequence>
<dbReference type="Gene3D" id="1.10.287.10">
    <property type="entry name" value="S15/NS1, RNA-binding"/>
    <property type="match status" value="1"/>
</dbReference>
<evidence type="ECO:0000256" key="3">
    <source>
        <dbReference type="HAMAP-Rule" id="MF_01343"/>
    </source>
</evidence>
<dbReference type="GO" id="GO:0022627">
    <property type="term" value="C:cytosolic small ribosomal subunit"/>
    <property type="evidence" value="ECO:0007669"/>
    <property type="project" value="TreeGrafter"/>
</dbReference>
<dbReference type="InterPro" id="IPR005290">
    <property type="entry name" value="Ribosomal_uS15_bac-type"/>
</dbReference>
<dbReference type="GO" id="GO:0006412">
    <property type="term" value="P:translation"/>
    <property type="evidence" value="ECO:0007669"/>
    <property type="project" value="UniProtKB-UniRule"/>
</dbReference>
<dbReference type="AlphaFoldDB" id="A0A7H1B041"/>
<dbReference type="InterPro" id="IPR009068">
    <property type="entry name" value="uS15_NS1_RNA-bd_sf"/>
</dbReference>
<organism evidence="6 7">
    <name type="scientific">Buchnera aphidicola</name>
    <name type="common">Pentalonia nigronervosa</name>
    <dbReference type="NCBI Taxonomy" id="1309793"/>
    <lineage>
        <taxon>Bacteria</taxon>
        <taxon>Pseudomonadati</taxon>
        <taxon>Pseudomonadota</taxon>
        <taxon>Gammaproteobacteria</taxon>
        <taxon>Enterobacterales</taxon>
        <taxon>Erwiniaceae</taxon>
        <taxon>Buchnera</taxon>
    </lineage>
</organism>
<dbReference type="Proteomes" id="UP000516346">
    <property type="component" value="Chromosome"/>
</dbReference>
<protein>
    <recommendedName>
        <fullName evidence="3">Small ribosomal subunit protein uS15</fullName>
    </recommendedName>
</protein>
<reference evidence="6 7" key="1">
    <citation type="submission" date="2020-09" db="EMBL/GenBank/DDBJ databases">
        <title>Genome sequence of the banana aphid, Pentalonia nigronervosa Coquerel (Hemiptera: Aphididae) and its symbionts.</title>
        <authorList>
            <person name="Mathers T.C."/>
            <person name="Mugford S.T."/>
            <person name="Hogenhout S.A."/>
            <person name="Tripathi L."/>
        </authorList>
    </citation>
    <scope>NUCLEOTIDE SEQUENCE [LARGE SCALE GENOMIC DNA]</scope>
    <source>
        <strain evidence="6">Ba4</strain>
    </source>
</reference>
<accession>A0A7H1B041</accession>
<dbReference type="PANTHER" id="PTHR23321:SF26">
    <property type="entry name" value="SMALL RIBOSOMAL SUBUNIT PROTEIN US15M"/>
    <property type="match status" value="1"/>
</dbReference>
<dbReference type="Pfam" id="PF00312">
    <property type="entry name" value="Ribosomal_S15"/>
    <property type="match status" value="1"/>
</dbReference>
<evidence type="ECO:0000256" key="5">
    <source>
        <dbReference type="RuleBase" id="RU004524"/>
    </source>
</evidence>
<dbReference type="EMBL" id="CP061275">
    <property type="protein sequence ID" value="QNS02096.1"/>
    <property type="molecule type" value="Genomic_DNA"/>
</dbReference>
<comment type="similarity">
    <text evidence="3 4">Belongs to the universal ribosomal protein uS15 family.</text>
</comment>
<keyword evidence="2 3" id="KW-0687">Ribonucleoprotein</keyword>
<keyword evidence="1 3" id="KW-0689">Ribosomal protein</keyword>
<keyword evidence="3 5" id="KW-0694">RNA-binding</keyword>
<dbReference type="SMART" id="SM01387">
    <property type="entry name" value="Ribosomal_S15"/>
    <property type="match status" value="1"/>
</dbReference>
<dbReference type="NCBIfam" id="TIGR00952">
    <property type="entry name" value="S15_bact"/>
    <property type="match status" value="1"/>
</dbReference>
<evidence type="ECO:0000256" key="1">
    <source>
        <dbReference type="ARBA" id="ARBA00022980"/>
    </source>
</evidence>